<comment type="caution">
    <text evidence="1">The sequence shown here is derived from an EMBL/GenBank/DDBJ whole genome shotgun (WGS) entry which is preliminary data.</text>
</comment>
<gene>
    <name evidence="1" type="ORF">XD92_1479</name>
</gene>
<evidence type="ECO:0000313" key="1">
    <source>
        <dbReference type="EMBL" id="KUK75858.1"/>
    </source>
</evidence>
<organism evidence="1 2">
    <name type="scientific">Proteiniphilum acetatigenes</name>
    <dbReference type="NCBI Taxonomy" id="294710"/>
    <lineage>
        <taxon>Bacteria</taxon>
        <taxon>Pseudomonadati</taxon>
        <taxon>Bacteroidota</taxon>
        <taxon>Bacteroidia</taxon>
        <taxon>Bacteroidales</taxon>
        <taxon>Dysgonomonadaceae</taxon>
        <taxon>Proteiniphilum</taxon>
    </lineage>
</organism>
<sequence>MIASLPGRALWGIHPVTKSFNRKPLRGLFQCEQCFDAVHVRFVNKTGLCEISLLLFGLLRQNVTFVRMLPLDFSCSGKGEPLFGTGISLHFWHFALLELMIV</sequence>
<evidence type="ECO:0000313" key="2">
    <source>
        <dbReference type="Proteomes" id="UP000053860"/>
    </source>
</evidence>
<protein>
    <submittedName>
        <fullName evidence="1">Uncharacterized protein</fullName>
    </submittedName>
</protein>
<reference evidence="2" key="1">
    <citation type="journal article" date="2015" name="MBio">
        <title>Genome-Resolved Metagenomic Analysis Reveals Roles for Candidate Phyla and Other Microbial Community Members in Biogeochemical Transformations in Oil Reservoirs.</title>
        <authorList>
            <person name="Hu P."/>
            <person name="Tom L."/>
            <person name="Singh A."/>
            <person name="Thomas B.C."/>
            <person name="Baker B.J."/>
            <person name="Piceno Y.M."/>
            <person name="Andersen G.L."/>
            <person name="Banfield J.F."/>
        </authorList>
    </citation>
    <scope>NUCLEOTIDE SEQUENCE [LARGE SCALE GENOMIC DNA]</scope>
</reference>
<proteinExistence type="predicted"/>
<dbReference type="AlphaFoldDB" id="A0A101HFE6"/>
<name>A0A101HFE6_9BACT</name>
<accession>A0A101HFE6</accession>
<dbReference type="Proteomes" id="UP000053860">
    <property type="component" value="Unassembled WGS sequence"/>
</dbReference>
<dbReference type="EMBL" id="LGGN01000351">
    <property type="protein sequence ID" value="KUK75858.1"/>
    <property type="molecule type" value="Genomic_DNA"/>
</dbReference>